<keyword evidence="2" id="KW-1185">Reference proteome</keyword>
<dbReference type="EMBL" id="CM007903">
    <property type="protein sequence ID" value="OTF98014.1"/>
    <property type="molecule type" value="Genomic_DNA"/>
</dbReference>
<sequence>MMDGTFSFNSFQCFYFLYFEFRGLYHATQPHMSIITIPRAPLLNHESWLHTLS</sequence>
<gene>
    <name evidence="1" type="ORF">HannXRQ_Chr14g0440961</name>
</gene>
<organism evidence="1 2">
    <name type="scientific">Helianthus annuus</name>
    <name type="common">Common sunflower</name>
    <dbReference type="NCBI Taxonomy" id="4232"/>
    <lineage>
        <taxon>Eukaryota</taxon>
        <taxon>Viridiplantae</taxon>
        <taxon>Streptophyta</taxon>
        <taxon>Embryophyta</taxon>
        <taxon>Tracheophyta</taxon>
        <taxon>Spermatophyta</taxon>
        <taxon>Magnoliopsida</taxon>
        <taxon>eudicotyledons</taxon>
        <taxon>Gunneridae</taxon>
        <taxon>Pentapetalae</taxon>
        <taxon>asterids</taxon>
        <taxon>campanulids</taxon>
        <taxon>Asterales</taxon>
        <taxon>Asteraceae</taxon>
        <taxon>Asteroideae</taxon>
        <taxon>Heliantheae alliance</taxon>
        <taxon>Heliantheae</taxon>
        <taxon>Helianthus</taxon>
    </lineage>
</organism>
<reference evidence="2" key="1">
    <citation type="journal article" date="2017" name="Nature">
        <title>The sunflower genome provides insights into oil metabolism, flowering and Asterid evolution.</title>
        <authorList>
            <person name="Badouin H."/>
            <person name="Gouzy J."/>
            <person name="Grassa C.J."/>
            <person name="Murat F."/>
            <person name="Staton S.E."/>
            <person name="Cottret L."/>
            <person name="Lelandais-Briere C."/>
            <person name="Owens G.L."/>
            <person name="Carrere S."/>
            <person name="Mayjonade B."/>
            <person name="Legrand L."/>
            <person name="Gill N."/>
            <person name="Kane N.C."/>
            <person name="Bowers J.E."/>
            <person name="Hubner S."/>
            <person name="Bellec A."/>
            <person name="Berard A."/>
            <person name="Berges H."/>
            <person name="Blanchet N."/>
            <person name="Boniface M.C."/>
            <person name="Brunel D."/>
            <person name="Catrice O."/>
            <person name="Chaidir N."/>
            <person name="Claudel C."/>
            <person name="Donnadieu C."/>
            <person name="Faraut T."/>
            <person name="Fievet G."/>
            <person name="Helmstetter N."/>
            <person name="King M."/>
            <person name="Knapp S.J."/>
            <person name="Lai Z."/>
            <person name="Le Paslier M.C."/>
            <person name="Lippi Y."/>
            <person name="Lorenzon L."/>
            <person name="Mandel J.R."/>
            <person name="Marage G."/>
            <person name="Marchand G."/>
            <person name="Marquand E."/>
            <person name="Bret-Mestries E."/>
            <person name="Morien E."/>
            <person name="Nambeesan S."/>
            <person name="Nguyen T."/>
            <person name="Pegot-Espagnet P."/>
            <person name="Pouilly N."/>
            <person name="Raftis F."/>
            <person name="Sallet E."/>
            <person name="Schiex T."/>
            <person name="Thomas J."/>
            <person name="Vandecasteele C."/>
            <person name="Vares D."/>
            <person name="Vear F."/>
            <person name="Vautrin S."/>
            <person name="Crespi M."/>
            <person name="Mangin B."/>
            <person name="Burke J.M."/>
            <person name="Salse J."/>
            <person name="Munos S."/>
            <person name="Vincourt P."/>
            <person name="Rieseberg L.H."/>
            <person name="Langlade N.B."/>
        </authorList>
    </citation>
    <scope>NUCLEOTIDE SEQUENCE [LARGE SCALE GENOMIC DNA]</scope>
    <source>
        <strain evidence="2">cv. SF193</strain>
    </source>
</reference>
<dbReference type="InParanoid" id="A0A251SGQ4"/>
<accession>A0A251SGQ4</accession>
<name>A0A251SGQ4_HELAN</name>
<proteinExistence type="predicted"/>
<evidence type="ECO:0000313" key="2">
    <source>
        <dbReference type="Proteomes" id="UP000215914"/>
    </source>
</evidence>
<evidence type="ECO:0000313" key="1">
    <source>
        <dbReference type="EMBL" id="OTF98014.1"/>
    </source>
</evidence>
<protein>
    <submittedName>
        <fullName evidence="1">Uncharacterized protein</fullName>
    </submittedName>
</protein>
<dbReference type="Proteomes" id="UP000215914">
    <property type="component" value="Chromosome 14"/>
</dbReference>
<dbReference type="AlphaFoldDB" id="A0A251SGQ4"/>